<protein>
    <recommendedName>
        <fullName evidence="8">Gingipain R</fullName>
    </recommendedName>
</protein>
<feature type="domain" description="Gingipain" evidence="3">
    <location>
        <begin position="254"/>
        <end position="665"/>
    </location>
</feature>
<feature type="chain" id="PRO_5009520563" description="Gingipain R" evidence="2">
    <location>
        <begin position="22"/>
        <end position="967"/>
    </location>
</feature>
<dbReference type="GO" id="GO:0004197">
    <property type="term" value="F:cysteine-type endopeptidase activity"/>
    <property type="evidence" value="ECO:0007669"/>
    <property type="project" value="InterPro"/>
</dbReference>
<dbReference type="Proteomes" id="UP000177230">
    <property type="component" value="Unassembled WGS sequence"/>
</dbReference>
<dbReference type="InterPro" id="IPR013783">
    <property type="entry name" value="Ig-like_fold"/>
</dbReference>
<evidence type="ECO:0000259" key="5">
    <source>
        <dbReference type="Pfam" id="PF13860"/>
    </source>
</evidence>
<dbReference type="InterPro" id="IPR001769">
    <property type="entry name" value="Gingipain"/>
</dbReference>
<feature type="domain" description="FlgD/Vpr Ig-like" evidence="5">
    <location>
        <begin position="890"/>
        <end position="951"/>
    </location>
</feature>
<evidence type="ECO:0008006" key="8">
    <source>
        <dbReference type="Google" id="ProtNLM"/>
    </source>
</evidence>
<proteinExistence type="predicted"/>
<dbReference type="EMBL" id="MFFM01000046">
    <property type="protein sequence ID" value="OGF08857.1"/>
    <property type="molecule type" value="Genomic_DNA"/>
</dbReference>
<evidence type="ECO:0000256" key="1">
    <source>
        <dbReference type="ARBA" id="ARBA00022729"/>
    </source>
</evidence>
<dbReference type="InterPro" id="IPR038490">
    <property type="entry name" value="Gingipain_propep_sf"/>
</dbReference>
<name>A0A1F5R319_9BACT</name>
<evidence type="ECO:0000259" key="3">
    <source>
        <dbReference type="Pfam" id="PF01364"/>
    </source>
</evidence>
<dbReference type="InterPro" id="IPR012600">
    <property type="entry name" value="Propeptide_C25"/>
</dbReference>
<dbReference type="Pfam" id="PF13860">
    <property type="entry name" value="FlgD_ig"/>
    <property type="match status" value="1"/>
</dbReference>
<reference evidence="6 7" key="1">
    <citation type="journal article" date="2016" name="Nat. Commun.">
        <title>Thousands of microbial genomes shed light on interconnected biogeochemical processes in an aquifer system.</title>
        <authorList>
            <person name="Anantharaman K."/>
            <person name="Brown C.T."/>
            <person name="Hug L.A."/>
            <person name="Sharon I."/>
            <person name="Castelle C.J."/>
            <person name="Probst A.J."/>
            <person name="Thomas B.C."/>
            <person name="Singh A."/>
            <person name="Wilkins M.J."/>
            <person name="Karaoz U."/>
            <person name="Brodie E.L."/>
            <person name="Williams K.H."/>
            <person name="Hubbard S.S."/>
            <person name="Banfield J.F."/>
        </authorList>
    </citation>
    <scope>NUCLEOTIDE SEQUENCE [LARGE SCALE GENOMIC DNA]</scope>
</reference>
<accession>A0A1F5R319</accession>
<dbReference type="InterPro" id="IPR026444">
    <property type="entry name" value="Secre_tail"/>
</dbReference>
<evidence type="ECO:0000256" key="2">
    <source>
        <dbReference type="SAM" id="SignalP"/>
    </source>
</evidence>
<organism evidence="6 7">
    <name type="scientific">Candidatus Edwardsbacteria bacterium GWF2_54_11</name>
    <dbReference type="NCBI Taxonomy" id="1817851"/>
    <lineage>
        <taxon>Bacteria</taxon>
        <taxon>Candidatus Edwardsiibacteriota</taxon>
    </lineage>
</organism>
<dbReference type="InterPro" id="IPR029030">
    <property type="entry name" value="Caspase-like_dom_sf"/>
</dbReference>
<dbReference type="SUPFAM" id="SSF52129">
    <property type="entry name" value="Caspase-like"/>
    <property type="match status" value="1"/>
</dbReference>
<gene>
    <name evidence="6" type="ORF">A2024_01115</name>
</gene>
<comment type="caution">
    <text evidence="6">The sequence shown here is derived from an EMBL/GenBank/DDBJ whole genome shotgun (WGS) entry which is preliminary data.</text>
</comment>
<dbReference type="AlphaFoldDB" id="A0A1F5R319"/>
<dbReference type="NCBIfam" id="TIGR04183">
    <property type="entry name" value="Por_Secre_tail"/>
    <property type="match status" value="1"/>
</dbReference>
<dbReference type="Pfam" id="PF08126">
    <property type="entry name" value="Propeptide_C25"/>
    <property type="match status" value="1"/>
</dbReference>
<dbReference type="Pfam" id="PF01364">
    <property type="entry name" value="Peptidase_C25"/>
    <property type="match status" value="1"/>
</dbReference>
<evidence type="ECO:0000259" key="4">
    <source>
        <dbReference type="Pfam" id="PF08126"/>
    </source>
</evidence>
<sequence>MGKYKLLIAGLLVSICGISWAANTQTITYKDSWSKRGISVKNQTKGSLNLVYSVNSFNFEEKDVEGAKAQAVVTEGSILPIGAGYPDLPVISNYVAVPNGATPRVKILSYREERFQNIDIAPGMEIPTEQDKVFKPLSKNSVVYSKNEFFPSDFVIKSPVQKMRGVDVFILSLAPFRYNPVTKELIVRRDMEVEVTFEGGKGGFGDDLYRHPMFERILQQNIINYSSLEPTKYSEIHEKLAADDPSKEAGQFEYIIIVPNDPIFIAWADTLKLFRKKQGIKTGIFTTAETGTTPDSVEAFIDNAYNTWTTKPLAVLMMSDIASSGKAYGLTSSKLMLHPGGYPQYVSDNVFADINITNTASTWDNGGAPEMVFARMPAQTVTHCSTMVRKIIRYETAPPSSATFYNLPLSAAGWQDERWFGMCSEIVRGFLKNKLGKTTQQQYALVDASGPVGGDPWSTTNPSALVAAYGTAGEGYIANTVPSGMVWNTGTGAGVVSAINNGTFMIMHRDHGMYTGWGEPAFTSTNIPSLTNTNLPFVFSMNCQTGAFQVTTAPTSFSELFHRSRYGALGVMCATEVSYSFVNDALIMGIMDGMWPNFNSTNNWDVPNAGAGQTYDRYTEDLRPAFALVSGKWHLMTQTYTDPAIPADYKEFTCHLFHVFGDPFMTFCSQVPDTFKYVTYNANINTGSQTFNVNVKKQNNTNVQGALVGLYMNVPAKDGSTKATDICTSKLSDASGNASFTINPANAGQLTVTATKSNFVRGNFASTVSLPGAVSLASFTAAPSSGGILLSWQTASEINCQSWRIERSTQAEGSFAEVGTVNGNGTVYETSNYQFTDASIPAVGEYYFKLVEIDVSGKETTFGPIQVSYSGPVRAIDYKLEQSYPNPTTGKVAIRYSLKDPGHTSLTIYNIMGAEVKTLVNSRQAADNYTVSWNGRDNSGREAAKGVYFYKLISGNFSATRKLMLLR</sequence>
<dbReference type="Gene3D" id="3.40.50.1460">
    <property type="match status" value="1"/>
</dbReference>
<dbReference type="Gene3D" id="3.40.50.10390">
    <property type="entry name" value="Gingipain r, domain 1"/>
    <property type="match status" value="1"/>
</dbReference>
<feature type="signal peptide" evidence="2">
    <location>
        <begin position="1"/>
        <end position="21"/>
    </location>
</feature>
<dbReference type="InterPro" id="IPR029031">
    <property type="entry name" value="Gingipain_N_sf"/>
</dbReference>
<keyword evidence="1 2" id="KW-0732">Signal</keyword>
<dbReference type="GO" id="GO:0006508">
    <property type="term" value="P:proteolysis"/>
    <property type="evidence" value="ECO:0007669"/>
    <property type="project" value="InterPro"/>
</dbReference>
<evidence type="ECO:0000313" key="7">
    <source>
        <dbReference type="Proteomes" id="UP000177230"/>
    </source>
</evidence>
<dbReference type="InterPro" id="IPR025965">
    <property type="entry name" value="FlgD/Vpr_Ig-like"/>
</dbReference>
<dbReference type="Gene3D" id="2.60.40.10">
    <property type="entry name" value="Immunoglobulins"/>
    <property type="match status" value="2"/>
</dbReference>
<evidence type="ECO:0000313" key="6">
    <source>
        <dbReference type="EMBL" id="OGF08857.1"/>
    </source>
</evidence>
<dbReference type="Gene3D" id="2.60.40.4070">
    <property type="match status" value="1"/>
</dbReference>
<dbReference type="Gene3D" id="2.60.40.3800">
    <property type="match status" value="1"/>
</dbReference>
<feature type="domain" description="Gingipain propeptide" evidence="4">
    <location>
        <begin position="49"/>
        <end position="226"/>
    </location>
</feature>